<evidence type="ECO:0000313" key="2">
    <source>
        <dbReference type="Proteomes" id="UP001264340"/>
    </source>
</evidence>
<protein>
    <submittedName>
        <fullName evidence="1">Uncharacterized protein</fullName>
    </submittedName>
</protein>
<proteinExistence type="predicted"/>
<name>A0ABU1LRB6_9BURK</name>
<dbReference type="EMBL" id="JAVDRP010000004">
    <property type="protein sequence ID" value="MDR6409085.1"/>
    <property type="molecule type" value="Genomic_DNA"/>
</dbReference>
<gene>
    <name evidence="1" type="ORF">J2804_002489</name>
</gene>
<organism evidence="1 2">
    <name type="scientific">Paraburkholderia terricola</name>
    <dbReference type="NCBI Taxonomy" id="169427"/>
    <lineage>
        <taxon>Bacteria</taxon>
        <taxon>Pseudomonadati</taxon>
        <taxon>Pseudomonadota</taxon>
        <taxon>Betaproteobacteria</taxon>
        <taxon>Burkholderiales</taxon>
        <taxon>Burkholderiaceae</taxon>
        <taxon>Paraburkholderia</taxon>
    </lineage>
</organism>
<evidence type="ECO:0000313" key="1">
    <source>
        <dbReference type="EMBL" id="MDR6409085.1"/>
    </source>
</evidence>
<sequence length="89" mass="10231">MRQNDSAFSFLQLIFDEVASNAYASASEKFEAPGRIGYGRPHPAGGGQKISFEVHVRSESEKMQRFEGNRPYLLHSVNSNRQWRHSEFR</sequence>
<dbReference type="Proteomes" id="UP001264340">
    <property type="component" value="Unassembled WGS sequence"/>
</dbReference>
<keyword evidence="2" id="KW-1185">Reference proteome</keyword>
<dbReference type="RefSeq" id="WP_310120476.1">
    <property type="nucleotide sequence ID" value="NZ_JAVDQV010000006.1"/>
</dbReference>
<reference evidence="1 2" key="1">
    <citation type="submission" date="2023-07" db="EMBL/GenBank/DDBJ databases">
        <title>Sorghum-associated microbial communities from plants grown in Nebraska, USA.</title>
        <authorList>
            <person name="Schachtman D."/>
        </authorList>
    </citation>
    <scope>NUCLEOTIDE SEQUENCE [LARGE SCALE GENOMIC DNA]</scope>
    <source>
        <strain evidence="1 2">DS1316</strain>
    </source>
</reference>
<accession>A0ABU1LRB6</accession>
<comment type="caution">
    <text evidence="1">The sequence shown here is derived from an EMBL/GenBank/DDBJ whole genome shotgun (WGS) entry which is preliminary data.</text>
</comment>